<gene>
    <name evidence="1" type="ORF">PanWU01x14_036040</name>
</gene>
<organism evidence="1 2">
    <name type="scientific">Parasponia andersonii</name>
    <name type="common">Sponia andersonii</name>
    <dbReference type="NCBI Taxonomy" id="3476"/>
    <lineage>
        <taxon>Eukaryota</taxon>
        <taxon>Viridiplantae</taxon>
        <taxon>Streptophyta</taxon>
        <taxon>Embryophyta</taxon>
        <taxon>Tracheophyta</taxon>
        <taxon>Spermatophyta</taxon>
        <taxon>Magnoliopsida</taxon>
        <taxon>eudicotyledons</taxon>
        <taxon>Gunneridae</taxon>
        <taxon>Pentapetalae</taxon>
        <taxon>rosids</taxon>
        <taxon>fabids</taxon>
        <taxon>Rosales</taxon>
        <taxon>Cannabaceae</taxon>
        <taxon>Parasponia</taxon>
    </lineage>
</organism>
<dbReference type="OrthoDB" id="10356651at2759"/>
<sequence length="76" mass="8753">MECVRIFGYAISQFLRFRFCLLNPLLVSACILLLKSHKSVFGLDFRSRVMTNVEGTENDMLIKLIQIVDSDLQTIQ</sequence>
<dbReference type="Proteomes" id="UP000237105">
    <property type="component" value="Unassembled WGS sequence"/>
</dbReference>
<evidence type="ECO:0000313" key="2">
    <source>
        <dbReference type="Proteomes" id="UP000237105"/>
    </source>
</evidence>
<comment type="caution">
    <text evidence="1">The sequence shown here is derived from an EMBL/GenBank/DDBJ whole genome shotgun (WGS) entry which is preliminary data.</text>
</comment>
<evidence type="ECO:0000313" key="1">
    <source>
        <dbReference type="EMBL" id="PON76186.1"/>
    </source>
</evidence>
<proteinExistence type="predicted"/>
<keyword evidence="2" id="KW-1185">Reference proteome</keyword>
<accession>A0A2P5DSC3</accession>
<feature type="non-terminal residue" evidence="1">
    <location>
        <position position="76"/>
    </location>
</feature>
<dbReference type="AlphaFoldDB" id="A0A2P5DSC3"/>
<reference evidence="2" key="1">
    <citation type="submission" date="2016-06" db="EMBL/GenBank/DDBJ databases">
        <title>Parallel loss of symbiosis genes in relatives of nitrogen-fixing non-legume Parasponia.</title>
        <authorList>
            <person name="Van Velzen R."/>
            <person name="Holmer R."/>
            <person name="Bu F."/>
            <person name="Rutten L."/>
            <person name="Van Zeijl A."/>
            <person name="Liu W."/>
            <person name="Santuari L."/>
            <person name="Cao Q."/>
            <person name="Sharma T."/>
            <person name="Shen D."/>
            <person name="Roswanjaya Y."/>
            <person name="Wardhani T."/>
            <person name="Kalhor M.S."/>
            <person name="Jansen J."/>
            <person name="Van den Hoogen J."/>
            <person name="Gungor B."/>
            <person name="Hartog M."/>
            <person name="Hontelez J."/>
            <person name="Verver J."/>
            <person name="Yang W.-C."/>
            <person name="Schijlen E."/>
            <person name="Repin R."/>
            <person name="Schilthuizen M."/>
            <person name="Schranz E."/>
            <person name="Heidstra R."/>
            <person name="Miyata K."/>
            <person name="Fedorova E."/>
            <person name="Kohlen W."/>
            <person name="Bisseling T."/>
            <person name="Smit S."/>
            <person name="Geurts R."/>
        </authorList>
    </citation>
    <scope>NUCLEOTIDE SEQUENCE [LARGE SCALE GENOMIC DNA]</scope>
    <source>
        <strain evidence="2">cv. WU1-14</strain>
    </source>
</reference>
<name>A0A2P5DSC3_PARAD</name>
<dbReference type="EMBL" id="JXTB01000019">
    <property type="protein sequence ID" value="PON76186.1"/>
    <property type="molecule type" value="Genomic_DNA"/>
</dbReference>
<dbReference type="PROSITE" id="PS51257">
    <property type="entry name" value="PROKAR_LIPOPROTEIN"/>
    <property type="match status" value="1"/>
</dbReference>
<protein>
    <submittedName>
        <fullName evidence="1">Uncharacterized protein</fullName>
    </submittedName>
</protein>